<feature type="coiled-coil region" evidence="1">
    <location>
        <begin position="169"/>
        <end position="196"/>
    </location>
</feature>
<dbReference type="EMBL" id="CM003530">
    <property type="protein sequence ID" value="RCV16288.1"/>
    <property type="molecule type" value="Genomic_DNA"/>
</dbReference>
<name>A0A368QE75_SETIT</name>
<dbReference type="STRING" id="4555.A0A368QE75"/>
<organism evidence="3">
    <name type="scientific">Setaria italica</name>
    <name type="common">Foxtail millet</name>
    <name type="synonym">Panicum italicum</name>
    <dbReference type="NCBI Taxonomy" id="4555"/>
    <lineage>
        <taxon>Eukaryota</taxon>
        <taxon>Viridiplantae</taxon>
        <taxon>Streptophyta</taxon>
        <taxon>Embryophyta</taxon>
        <taxon>Tracheophyta</taxon>
        <taxon>Spermatophyta</taxon>
        <taxon>Magnoliopsida</taxon>
        <taxon>Liliopsida</taxon>
        <taxon>Poales</taxon>
        <taxon>Poaceae</taxon>
        <taxon>PACMAD clade</taxon>
        <taxon>Panicoideae</taxon>
        <taxon>Panicodae</taxon>
        <taxon>Paniceae</taxon>
        <taxon>Cenchrinae</taxon>
        <taxon>Setaria</taxon>
    </lineage>
</organism>
<sequence>MKSKANGSIQKAGKANDVQGGPNWVLVAGGVLLSTLSVRLGSKLKQIFVTKQQNTSNKAKRRPGACDLHSNLYRFSDQTSCHCFMSGHADGGVEVKQVPQSPISISTEPSNLLVKIAAPESSKENSGVMWSSSPDQLEDPRKPFQHSNCSGSPSVSESGSDIYTKREVIQKLRQQLKRRDEMIMEMQAQIADLKNSLTIQVTQNTNLQSQLDGTNRDLFESEREVQHLRKIVADYCVAEPLLHDKPFQDGQWQSNGTNGHVNGYSDSSIDDPVLHFNGVEKRKGEAERVELLKREVGELKEVIEGKDFLLQSYKEQKVELCSKVRELQEKLSAQVPNIL</sequence>
<feature type="region of interest" description="Disordered" evidence="2">
    <location>
        <begin position="123"/>
        <end position="162"/>
    </location>
</feature>
<dbReference type="EMBL" id="CM003530">
    <property type="protein sequence ID" value="RCV16287.1"/>
    <property type="molecule type" value="Genomic_DNA"/>
</dbReference>
<dbReference type="PANTHER" id="PTHR34462:SF4">
    <property type="entry name" value="TERNARY COMPLEX FACTOR MIP1 LEUCINE-ZIPPER DOMAIN-CONTAINING PROTEIN"/>
    <property type="match status" value="1"/>
</dbReference>
<keyword evidence="1" id="KW-0175">Coiled coil</keyword>
<proteinExistence type="predicted"/>
<reference evidence="3" key="2">
    <citation type="submission" date="2015-07" db="EMBL/GenBank/DDBJ databases">
        <authorList>
            <person name="Noorani M."/>
        </authorList>
    </citation>
    <scope>NUCLEOTIDE SEQUENCE</scope>
    <source>
        <strain evidence="3">Yugu1</strain>
    </source>
</reference>
<evidence type="ECO:0000256" key="2">
    <source>
        <dbReference type="SAM" id="MobiDB-lite"/>
    </source>
</evidence>
<feature type="compositionally biased region" description="Polar residues" evidence="2">
    <location>
        <begin position="124"/>
        <end position="135"/>
    </location>
</feature>
<evidence type="ECO:0000256" key="1">
    <source>
        <dbReference type="SAM" id="Coils"/>
    </source>
</evidence>
<dbReference type="OrthoDB" id="1883104at2759"/>
<protein>
    <submittedName>
        <fullName evidence="3">Uncharacterized protein</fullName>
    </submittedName>
</protein>
<gene>
    <name evidence="3" type="ORF">SETIT_3G126000v2</name>
</gene>
<accession>A0A368QE75</accession>
<dbReference type="EMBL" id="CM003530">
    <property type="protein sequence ID" value="RCV16289.1"/>
    <property type="molecule type" value="Genomic_DNA"/>
</dbReference>
<dbReference type="AlphaFoldDB" id="A0A368QE75"/>
<reference evidence="3" key="1">
    <citation type="journal article" date="2012" name="Nat. Biotechnol.">
        <title>Reference genome sequence of the model plant Setaria.</title>
        <authorList>
            <person name="Bennetzen J.L."/>
            <person name="Schmutz J."/>
            <person name="Wang H."/>
            <person name="Percifield R."/>
            <person name="Hawkins J."/>
            <person name="Pontaroli A.C."/>
            <person name="Estep M."/>
            <person name="Feng L."/>
            <person name="Vaughn J.N."/>
            <person name="Grimwood J."/>
            <person name="Jenkins J."/>
            <person name="Barry K."/>
            <person name="Lindquist E."/>
            <person name="Hellsten U."/>
            <person name="Deshpande S."/>
            <person name="Wang X."/>
            <person name="Wu X."/>
            <person name="Mitros T."/>
            <person name="Triplett J."/>
            <person name="Yang X."/>
            <person name="Ye C.Y."/>
            <person name="Mauro-Herrera M."/>
            <person name="Wang L."/>
            <person name="Li P."/>
            <person name="Sharma M."/>
            <person name="Sharma R."/>
            <person name="Ronald P.C."/>
            <person name="Panaud O."/>
            <person name="Kellogg E.A."/>
            <person name="Brutnell T.P."/>
            <person name="Doust A.N."/>
            <person name="Tuskan G.A."/>
            <person name="Rokhsar D."/>
            <person name="Devos K.M."/>
        </authorList>
    </citation>
    <scope>NUCLEOTIDE SEQUENCE [LARGE SCALE GENOMIC DNA]</scope>
    <source>
        <strain evidence="3">Yugu1</strain>
    </source>
</reference>
<evidence type="ECO:0000313" key="3">
    <source>
        <dbReference type="EMBL" id="RCV16287.1"/>
    </source>
</evidence>
<dbReference type="PANTHER" id="PTHR34462">
    <property type="entry name" value="OS05G0587400 PROTEIN"/>
    <property type="match status" value="1"/>
</dbReference>
<dbReference type="KEGG" id="sita:101775916"/>
<feature type="compositionally biased region" description="Low complexity" evidence="2">
    <location>
        <begin position="147"/>
        <end position="160"/>
    </location>
</feature>